<name>A0AAV4F9V4_9GAST</name>
<dbReference type="AlphaFoldDB" id="A0AAV4F9V4"/>
<gene>
    <name evidence="2" type="ORF">ElyMa_003777300</name>
</gene>
<evidence type="ECO:0000256" key="1">
    <source>
        <dbReference type="SAM" id="MobiDB-lite"/>
    </source>
</evidence>
<comment type="caution">
    <text evidence="2">The sequence shown here is derived from an EMBL/GenBank/DDBJ whole genome shotgun (WGS) entry which is preliminary data.</text>
</comment>
<organism evidence="2 3">
    <name type="scientific">Elysia marginata</name>
    <dbReference type="NCBI Taxonomy" id="1093978"/>
    <lineage>
        <taxon>Eukaryota</taxon>
        <taxon>Metazoa</taxon>
        <taxon>Spiralia</taxon>
        <taxon>Lophotrochozoa</taxon>
        <taxon>Mollusca</taxon>
        <taxon>Gastropoda</taxon>
        <taxon>Heterobranchia</taxon>
        <taxon>Euthyneura</taxon>
        <taxon>Panpulmonata</taxon>
        <taxon>Sacoglossa</taxon>
        <taxon>Placobranchoidea</taxon>
        <taxon>Plakobranchidae</taxon>
        <taxon>Elysia</taxon>
    </lineage>
</organism>
<proteinExistence type="predicted"/>
<keyword evidence="3" id="KW-1185">Reference proteome</keyword>
<protein>
    <submittedName>
        <fullName evidence="2">Uncharacterized protein</fullName>
    </submittedName>
</protein>
<dbReference type="EMBL" id="BMAT01007730">
    <property type="protein sequence ID" value="GFR70148.1"/>
    <property type="molecule type" value="Genomic_DNA"/>
</dbReference>
<dbReference type="Proteomes" id="UP000762676">
    <property type="component" value="Unassembled WGS sequence"/>
</dbReference>
<evidence type="ECO:0000313" key="2">
    <source>
        <dbReference type="EMBL" id="GFR70148.1"/>
    </source>
</evidence>
<accession>A0AAV4F9V4</accession>
<reference evidence="2 3" key="1">
    <citation type="journal article" date="2021" name="Elife">
        <title>Chloroplast acquisition without the gene transfer in kleptoplastic sea slugs, Plakobranchus ocellatus.</title>
        <authorList>
            <person name="Maeda T."/>
            <person name="Takahashi S."/>
            <person name="Yoshida T."/>
            <person name="Shimamura S."/>
            <person name="Takaki Y."/>
            <person name="Nagai Y."/>
            <person name="Toyoda A."/>
            <person name="Suzuki Y."/>
            <person name="Arimoto A."/>
            <person name="Ishii H."/>
            <person name="Satoh N."/>
            <person name="Nishiyama T."/>
            <person name="Hasebe M."/>
            <person name="Maruyama T."/>
            <person name="Minagawa J."/>
            <person name="Obokata J."/>
            <person name="Shigenobu S."/>
        </authorList>
    </citation>
    <scope>NUCLEOTIDE SEQUENCE [LARGE SCALE GENOMIC DNA]</scope>
</reference>
<feature type="region of interest" description="Disordered" evidence="1">
    <location>
        <begin position="46"/>
        <end position="70"/>
    </location>
</feature>
<evidence type="ECO:0000313" key="3">
    <source>
        <dbReference type="Proteomes" id="UP000762676"/>
    </source>
</evidence>
<sequence>MPNSVLCYHATVSEHWVRKPARQTLTLVKCTQATQPCVMTPRCLSTGSENQQDKPCGVSALGQKTSKTNPDLRENKQQLMLCLATATYRSSQSSACLAL</sequence>